<keyword evidence="1" id="KW-1133">Transmembrane helix</keyword>
<keyword evidence="1" id="KW-0472">Membrane</keyword>
<dbReference type="PANTHER" id="PTHR39967">
    <property type="match status" value="1"/>
</dbReference>
<dbReference type="AlphaFoldDB" id="A0A7C5PZA8"/>
<organism evidence="2">
    <name type="scientific">Aquifex aeolicus</name>
    <dbReference type="NCBI Taxonomy" id="63363"/>
    <lineage>
        <taxon>Bacteria</taxon>
        <taxon>Pseudomonadati</taxon>
        <taxon>Aquificota</taxon>
        <taxon>Aquificia</taxon>
        <taxon>Aquificales</taxon>
        <taxon>Aquificaceae</taxon>
        <taxon>Aquifex</taxon>
    </lineage>
</organism>
<name>A0A7C5PZA8_AQUAO</name>
<feature type="transmembrane region" description="Helical" evidence="1">
    <location>
        <begin position="66"/>
        <end position="87"/>
    </location>
</feature>
<evidence type="ECO:0000256" key="1">
    <source>
        <dbReference type="SAM" id="Phobius"/>
    </source>
</evidence>
<gene>
    <name evidence="2" type="ORF">ENJ61_03425</name>
</gene>
<evidence type="ECO:0000313" key="2">
    <source>
        <dbReference type="EMBL" id="HHJ63936.1"/>
    </source>
</evidence>
<dbReference type="Proteomes" id="UP000885792">
    <property type="component" value="Unassembled WGS sequence"/>
</dbReference>
<proteinExistence type="predicted"/>
<keyword evidence="1" id="KW-0812">Transmembrane</keyword>
<dbReference type="EMBL" id="DRNB01000127">
    <property type="protein sequence ID" value="HHJ63936.1"/>
    <property type="molecule type" value="Genomic_DNA"/>
</dbReference>
<dbReference type="PANTHER" id="PTHR39967:SF1">
    <property type="entry name" value="ISH14-TYPE TRANSPOSASE HSIRS44"/>
    <property type="match status" value="1"/>
</dbReference>
<accession>A0A7C5PZA8</accession>
<comment type="caution">
    <text evidence="2">The sequence shown here is derived from an EMBL/GenBank/DDBJ whole genome shotgun (WGS) entry which is preliminary data.</text>
</comment>
<protein>
    <submittedName>
        <fullName evidence="2">IS6 family transposase</fullName>
    </submittedName>
</protein>
<reference evidence="2" key="1">
    <citation type="journal article" date="2020" name="mSystems">
        <title>Genome- and Community-Level Interaction Insights into Carbon Utilization and Element Cycling Functions of Hydrothermarchaeota in Hydrothermal Sediment.</title>
        <authorList>
            <person name="Zhou Z."/>
            <person name="Liu Y."/>
            <person name="Xu W."/>
            <person name="Pan J."/>
            <person name="Luo Z.H."/>
            <person name="Li M."/>
        </authorList>
    </citation>
    <scope>NUCLEOTIDE SEQUENCE [LARGE SCALE GENOMIC DNA]</scope>
    <source>
        <strain evidence="2">HyVt-501</strain>
    </source>
</reference>
<sequence length="93" mass="11416">MDTWTTKIVLSSSKGTVITTDRGWWYRRTYREPGLEWRHETFGRRNAVERSFFPIKHRLKGFYRRFFWNAKFETISSFLRAFIFLYYTLEGLS</sequence>